<organism evidence="2 3">
    <name type="scientific">Serratia fonticola</name>
    <dbReference type="NCBI Taxonomy" id="47917"/>
    <lineage>
        <taxon>Bacteria</taxon>
        <taxon>Pseudomonadati</taxon>
        <taxon>Pseudomonadota</taxon>
        <taxon>Gammaproteobacteria</taxon>
        <taxon>Enterobacterales</taxon>
        <taxon>Yersiniaceae</taxon>
        <taxon>Serratia</taxon>
    </lineage>
</organism>
<feature type="domain" description="Knr4/Smi1-like" evidence="1">
    <location>
        <begin position="37"/>
        <end position="158"/>
    </location>
</feature>
<dbReference type="Pfam" id="PF09346">
    <property type="entry name" value="SMI1_KNR4"/>
    <property type="match status" value="1"/>
</dbReference>
<dbReference type="SMART" id="SM00860">
    <property type="entry name" value="SMI1_KNR4"/>
    <property type="match status" value="1"/>
</dbReference>
<dbReference type="SUPFAM" id="SSF160631">
    <property type="entry name" value="SMI1/KNR4-like"/>
    <property type="match status" value="1"/>
</dbReference>
<dbReference type="RefSeq" id="WP_179253010.1">
    <property type="nucleotide sequence ID" value="NZ_JACBIV010000012.1"/>
</dbReference>
<evidence type="ECO:0000259" key="1">
    <source>
        <dbReference type="SMART" id="SM00860"/>
    </source>
</evidence>
<reference evidence="2" key="1">
    <citation type="submission" date="2020-08" db="EMBL/GenBank/DDBJ databases">
        <title>Food and environmental bacterial isolates.</title>
        <authorList>
            <person name="Richter L."/>
            <person name="Du Plessis E.M."/>
            <person name="Duvenage S."/>
            <person name="Allam M."/>
            <person name="Korsten L."/>
        </authorList>
    </citation>
    <scope>NUCLEOTIDE SEQUENCE</scope>
    <source>
        <strain evidence="2">UPMP2127</strain>
    </source>
</reference>
<name>A0AAW3WXH4_SERFO</name>
<gene>
    <name evidence="2" type="ORF">H8J20_23560</name>
</gene>
<dbReference type="Proteomes" id="UP000659084">
    <property type="component" value="Unassembled WGS sequence"/>
</dbReference>
<sequence length="167" mass="19269">MNISDAYDQLNAWISTSNGSHIDIGGSERYSFSRLKNITEDELSEFESRNNLKLPDDYKSFLINVGCVNIFVGENTAGIEILSPNDIKEFSKSVFYNFGDDLYPVLLLTTSIPKLGYFGGFWMEGESKYNYGIFYPETPPELWIEECEFINFDDWIIKIVEYKSKKI</sequence>
<dbReference type="InterPro" id="IPR037883">
    <property type="entry name" value="Knr4/Smi1-like_sf"/>
</dbReference>
<dbReference type="EMBL" id="JACNYO010000035">
    <property type="protein sequence ID" value="MBC3215115.1"/>
    <property type="molecule type" value="Genomic_DNA"/>
</dbReference>
<proteinExistence type="predicted"/>
<comment type="caution">
    <text evidence="2">The sequence shown here is derived from an EMBL/GenBank/DDBJ whole genome shotgun (WGS) entry which is preliminary data.</text>
</comment>
<protein>
    <submittedName>
        <fullName evidence="2">SMI1/KNR4 family protein</fullName>
    </submittedName>
</protein>
<accession>A0AAW3WXH4</accession>
<dbReference type="InterPro" id="IPR018958">
    <property type="entry name" value="Knr4/Smi1-like_dom"/>
</dbReference>
<evidence type="ECO:0000313" key="2">
    <source>
        <dbReference type="EMBL" id="MBC3215115.1"/>
    </source>
</evidence>
<dbReference type="AlphaFoldDB" id="A0AAW3WXH4"/>
<dbReference type="Gene3D" id="3.40.1580.10">
    <property type="entry name" value="SMI1/KNR4-like"/>
    <property type="match status" value="1"/>
</dbReference>
<evidence type="ECO:0000313" key="3">
    <source>
        <dbReference type="Proteomes" id="UP000659084"/>
    </source>
</evidence>